<feature type="compositionally biased region" description="Low complexity" evidence="1">
    <location>
        <begin position="328"/>
        <end position="342"/>
    </location>
</feature>
<keyword evidence="3" id="KW-1185">Reference proteome</keyword>
<name>A0A1Y2G284_9BASI</name>
<sequence length="497" mass="53275">MPRLTHDTLPLRTLLWEGERVEINLQDHEGALHSLQSIKRELEDELSDGMPLEFRRASSGSRILASSWAVAVQDAEEEIIVSLKSGASGPASPAVYTPQLQPQQSPWFAPSPPLQPSAVDAAMGGEAEEKGMSAGRTVRKARSFVPQGLGEAPTPLRHYRSFAQPSLAEQKDDAPTNTRIPPSSPPEAGIRRPFGAALPSLTSSACPSPRHLYSPPPTPSPRSRDRSFSPPRHSPRAHSIAFDTPPASRRSSLIEAASASDMAKAARGLSHSKSASESLSAVFATRASFGDFFDNFCAIEREGKILEETFNHTNTPPPIPSVADYPSRRWSSASSSTASEESLVTPAELDVAHTHQMARSKLDKINTPSVPTLEKALQALQTGYTQTHGEEKVDGSPRRARTCVDLHSVYSRKTPPPPLPFLTSSADPLDGNRPGTPIALRTRPLPSVQLPPPPPPPTRNPSKTILRPSSKLGDSASASSSSTPSASTSRSGSRSRV</sequence>
<accession>A0A1Y2G284</accession>
<proteinExistence type="predicted"/>
<reference evidence="2 3" key="1">
    <citation type="submission" date="2016-07" db="EMBL/GenBank/DDBJ databases">
        <title>Pervasive Adenine N6-methylation of Active Genes in Fungi.</title>
        <authorList>
            <consortium name="DOE Joint Genome Institute"/>
            <person name="Mondo S.J."/>
            <person name="Dannebaum R.O."/>
            <person name="Kuo R.C."/>
            <person name="Labutti K."/>
            <person name="Haridas S."/>
            <person name="Kuo A."/>
            <person name="Salamov A."/>
            <person name="Ahrendt S.R."/>
            <person name="Lipzen A."/>
            <person name="Sullivan W."/>
            <person name="Andreopoulos W.B."/>
            <person name="Clum A."/>
            <person name="Lindquist E."/>
            <person name="Daum C."/>
            <person name="Ramamoorthy G.K."/>
            <person name="Gryganskyi A."/>
            <person name="Culley D."/>
            <person name="Magnuson J.K."/>
            <person name="James T.Y."/>
            <person name="O'Malley M.A."/>
            <person name="Stajich J.E."/>
            <person name="Spatafora J.W."/>
            <person name="Visel A."/>
            <person name="Grigoriev I.V."/>
        </authorList>
    </citation>
    <scope>NUCLEOTIDE SEQUENCE [LARGE SCALE GENOMIC DNA]</scope>
    <source>
        <strain evidence="2 3">62-1032</strain>
    </source>
</reference>
<feature type="region of interest" description="Disordered" evidence="1">
    <location>
        <begin position="310"/>
        <end position="345"/>
    </location>
</feature>
<feature type="region of interest" description="Disordered" evidence="1">
    <location>
        <begin position="408"/>
        <end position="497"/>
    </location>
</feature>
<evidence type="ECO:0000313" key="2">
    <source>
        <dbReference type="EMBL" id="ORY91485.1"/>
    </source>
</evidence>
<dbReference type="AlphaFoldDB" id="A0A1Y2G284"/>
<evidence type="ECO:0000256" key="1">
    <source>
        <dbReference type="SAM" id="MobiDB-lite"/>
    </source>
</evidence>
<protein>
    <submittedName>
        <fullName evidence="2">Uncharacterized protein</fullName>
    </submittedName>
</protein>
<dbReference type="InParanoid" id="A0A1Y2G284"/>
<feature type="compositionally biased region" description="Low complexity" evidence="1">
    <location>
        <begin position="475"/>
        <end position="497"/>
    </location>
</feature>
<gene>
    <name evidence="2" type="ORF">BCR35DRAFT_328093</name>
</gene>
<dbReference type="EMBL" id="MCGR01000002">
    <property type="protein sequence ID" value="ORY91485.1"/>
    <property type="molecule type" value="Genomic_DNA"/>
</dbReference>
<evidence type="ECO:0000313" key="3">
    <source>
        <dbReference type="Proteomes" id="UP000193467"/>
    </source>
</evidence>
<feature type="region of interest" description="Disordered" evidence="1">
    <location>
        <begin position="167"/>
        <end position="253"/>
    </location>
</feature>
<dbReference type="Proteomes" id="UP000193467">
    <property type="component" value="Unassembled WGS sequence"/>
</dbReference>
<feature type="region of interest" description="Disordered" evidence="1">
    <location>
        <begin position="101"/>
        <end position="137"/>
    </location>
</feature>
<organism evidence="2 3">
    <name type="scientific">Leucosporidium creatinivorum</name>
    <dbReference type="NCBI Taxonomy" id="106004"/>
    <lineage>
        <taxon>Eukaryota</taxon>
        <taxon>Fungi</taxon>
        <taxon>Dikarya</taxon>
        <taxon>Basidiomycota</taxon>
        <taxon>Pucciniomycotina</taxon>
        <taxon>Microbotryomycetes</taxon>
        <taxon>Leucosporidiales</taxon>
        <taxon>Leucosporidium</taxon>
    </lineage>
</organism>
<comment type="caution">
    <text evidence="2">The sequence shown here is derived from an EMBL/GenBank/DDBJ whole genome shotgun (WGS) entry which is preliminary data.</text>
</comment>
<feature type="compositionally biased region" description="Pro residues" evidence="1">
    <location>
        <begin position="449"/>
        <end position="459"/>
    </location>
</feature>